<gene>
    <name evidence="1" type="ORF">QNA12_12475</name>
</gene>
<reference evidence="1 2" key="1">
    <citation type="journal article" date="2024" name="Front. Plant Sci.">
        <title>Comprehensive phenomic and genomic studies of the species, Pectobacterium cacticida and proposal for reclassification as Alcorniella cacticida comb. nov.</title>
        <authorList>
            <person name="Jonca J."/>
            <person name="Pirhonen M."/>
            <person name="Waleron M.M."/>
            <person name="Gawor J."/>
            <person name="Mrozik A."/>
            <person name="Smoktunowicz M."/>
            <person name="Waleron K."/>
            <person name="Waleron M."/>
        </authorList>
    </citation>
    <scope>NUCLEOTIDE SEQUENCE [LARGE SCALE GENOMIC DNA]</scope>
    <source>
        <strain evidence="1 2">DPMP6</strain>
    </source>
</reference>
<organism evidence="1 2">
    <name type="scientific">Pectobacterium cacticida</name>
    <dbReference type="NCBI Taxonomy" id="69221"/>
    <lineage>
        <taxon>Bacteria</taxon>
        <taxon>Pseudomonadati</taxon>
        <taxon>Pseudomonadota</taxon>
        <taxon>Gammaproteobacteria</taxon>
        <taxon>Enterobacterales</taxon>
        <taxon>Pectobacteriaceae</taxon>
        <taxon>Pectobacterium</taxon>
    </lineage>
</organism>
<dbReference type="EMBL" id="CP125967">
    <property type="protein sequence ID" value="WWO37386.1"/>
    <property type="molecule type" value="Genomic_DNA"/>
</dbReference>
<dbReference type="Proteomes" id="UP001379444">
    <property type="component" value="Chromosome"/>
</dbReference>
<keyword evidence="2" id="KW-1185">Reference proteome</keyword>
<evidence type="ECO:0000313" key="1">
    <source>
        <dbReference type="EMBL" id="WWO37386.1"/>
    </source>
</evidence>
<dbReference type="RefSeq" id="WP_264498546.1">
    <property type="nucleotide sequence ID" value="NZ_CP109947.1"/>
</dbReference>
<name>A0ABZ2G891_9GAMM</name>
<proteinExistence type="predicted"/>
<evidence type="ECO:0000313" key="2">
    <source>
        <dbReference type="Proteomes" id="UP001379444"/>
    </source>
</evidence>
<accession>A0ABZ2G891</accession>
<protein>
    <submittedName>
        <fullName evidence="1">Uncharacterized protein</fullName>
    </submittedName>
</protein>
<sequence length="90" mass="10583">MLHCSPTIKNNSYLTRQTLSDVFSRYGFVECHTMRVFLELVCDATLGECEMAYIRDKTEECLRVHDNKSDYFAELRKVAMDINYFLASQR</sequence>